<keyword evidence="1" id="KW-0472">Membrane</keyword>
<dbReference type="AlphaFoldDB" id="A0A6L3VFG9"/>
<evidence type="ECO:0000256" key="1">
    <source>
        <dbReference type="SAM" id="Phobius"/>
    </source>
</evidence>
<gene>
    <name evidence="2" type="ORF">F9B16_41005</name>
</gene>
<keyword evidence="1" id="KW-0812">Transmembrane</keyword>
<comment type="caution">
    <text evidence="2">The sequence shown here is derived from an EMBL/GenBank/DDBJ whole genome shotgun (WGS) entry which is preliminary data.</text>
</comment>
<evidence type="ECO:0008006" key="4">
    <source>
        <dbReference type="Google" id="ProtNLM"/>
    </source>
</evidence>
<protein>
    <recommendedName>
        <fullName evidence="4">DUF485 domain-containing protein</fullName>
    </recommendedName>
</protein>
<feature type="transmembrane region" description="Helical" evidence="1">
    <location>
        <begin position="12"/>
        <end position="36"/>
    </location>
</feature>
<sequence>MRALVRVQLRIALQTAALVLAVIAAIPALLAIAPGLRGVRPLGLPASWLLPVLGAQPLWVLAALAQLRRAERAERDHPRPAGRS</sequence>
<keyword evidence="3" id="KW-1185">Reference proteome</keyword>
<name>A0A6L3VFG9_9ACTN</name>
<dbReference type="RefSeq" id="WP_151545663.1">
    <property type="nucleotide sequence ID" value="NZ_WBMR01000211.1"/>
</dbReference>
<accession>A0A6L3VFG9</accession>
<reference evidence="2 3" key="1">
    <citation type="submission" date="2019-09" db="EMBL/GenBank/DDBJ databases">
        <title>Actinomadura physcomitrii sp. nov., a novel actinomycete isolated from moss [Physcomitrium sphaericum (Ludw) Fuernr].</title>
        <authorList>
            <person name="Liu C."/>
            <person name="Zhuang X."/>
        </authorList>
    </citation>
    <scope>NUCLEOTIDE SEQUENCE [LARGE SCALE GENOMIC DNA]</scope>
    <source>
        <strain evidence="2 3">CYP1-1B</strain>
    </source>
</reference>
<evidence type="ECO:0000313" key="3">
    <source>
        <dbReference type="Proteomes" id="UP000483004"/>
    </source>
</evidence>
<proteinExistence type="predicted"/>
<keyword evidence="1" id="KW-1133">Transmembrane helix</keyword>
<feature type="transmembrane region" description="Helical" evidence="1">
    <location>
        <begin position="48"/>
        <end position="67"/>
    </location>
</feature>
<dbReference type="Proteomes" id="UP000483004">
    <property type="component" value="Unassembled WGS sequence"/>
</dbReference>
<organism evidence="2 3">
    <name type="scientific">Actinomadura montaniterrae</name>
    <dbReference type="NCBI Taxonomy" id="1803903"/>
    <lineage>
        <taxon>Bacteria</taxon>
        <taxon>Bacillati</taxon>
        <taxon>Actinomycetota</taxon>
        <taxon>Actinomycetes</taxon>
        <taxon>Streptosporangiales</taxon>
        <taxon>Thermomonosporaceae</taxon>
        <taxon>Actinomadura</taxon>
    </lineage>
</organism>
<dbReference type="EMBL" id="WBMR01000211">
    <property type="protein sequence ID" value="KAB2365055.1"/>
    <property type="molecule type" value="Genomic_DNA"/>
</dbReference>
<evidence type="ECO:0000313" key="2">
    <source>
        <dbReference type="EMBL" id="KAB2365055.1"/>
    </source>
</evidence>